<dbReference type="SMART" id="SM00248">
    <property type="entry name" value="ANK"/>
    <property type="match status" value="6"/>
</dbReference>
<dbReference type="AlphaFoldDB" id="A0A6J8BA34"/>
<feature type="repeat" description="ANK" evidence="3">
    <location>
        <begin position="646"/>
        <end position="678"/>
    </location>
</feature>
<dbReference type="SUPFAM" id="SSF52540">
    <property type="entry name" value="P-loop containing nucleoside triphosphate hydrolases"/>
    <property type="match status" value="1"/>
</dbReference>
<dbReference type="Proteomes" id="UP000507470">
    <property type="component" value="Unassembled WGS sequence"/>
</dbReference>
<dbReference type="PANTHER" id="PTHR46680">
    <property type="entry name" value="NF-KAPPA-B INHIBITOR ALPHA"/>
    <property type="match status" value="1"/>
</dbReference>
<dbReference type="GO" id="GO:0071356">
    <property type="term" value="P:cellular response to tumor necrosis factor"/>
    <property type="evidence" value="ECO:0007669"/>
    <property type="project" value="TreeGrafter"/>
</dbReference>
<evidence type="ECO:0000313" key="6">
    <source>
        <dbReference type="Proteomes" id="UP000507470"/>
    </source>
</evidence>
<feature type="repeat" description="ANK" evidence="3">
    <location>
        <begin position="613"/>
        <end position="645"/>
    </location>
</feature>
<evidence type="ECO:0000256" key="3">
    <source>
        <dbReference type="PROSITE-ProRule" id="PRU00023"/>
    </source>
</evidence>
<evidence type="ECO:0000256" key="1">
    <source>
        <dbReference type="ARBA" id="ARBA00022737"/>
    </source>
</evidence>
<dbReference type="EMBL" id="CACVKT020002886">
    <property type="protein sequence ID" value="CAC5380433.1"/>
    <property type="molecule type" value="Genomic_DNA"/>
</dbReference>
<keyword evidence="2 3" id="KW-0040">ANK repeat</keyword>
<dbReference type="SUPFAM" id="SSF48403">
    <property type="entry name" value="Ankyrin repeat"/>
    <property type="match status" value="1"/>
</dbReference>
<dbReference type="PROSITE" id="PS50297">
    <property type="entry name" value="ANK_REP_REGION"/>
    <property type="match status" value="4"/>
</dbReference>
<evidence type="ECO:0000259" key="4">
    <source>
        <dbReference type="Pfam" id="PF20720"/>
    </source>
</evidence>
<gene>
    <name evidence="5" type="ORF">MCOR_16389</name>
</gene>
<reference evidence="5 6" key="1">
    <citation type="submission" date="2020-06" db="EMBL/GenBank/DDBJ databases">
        <authorList>
            <person name="Li R."/>
            <person name="Bekaert M."/>
        </authorList>
    </citation>
    <scope>NUCLEOTIDE SEQUENCE [LARGE SCALE GENOMIC DNA]</scope>
    <source>
        <strain evidence="6">wild</strain>
    </source>
</reference>
<keyword evidence="6" id="KW-1185">Reference proteome</keyword>
<keyword evidence="1" id="KW-0677">Repeat</keyword>
<protein>
    <recommendedName>
        <fullName evidence="4">Novel STAND NTPase 3 domain-containing protein</fullName>
    </recommendedName>
</protein>
<dbReference type="PROSITE" id="PS50088">
    <property type="entry name" value="ANK_REPEAT"/>
    <property type="match status" value="5"/>
</dbReference>
<proteinExistence type="predicted"/>
<feature type="repeat" description="ANK" evidence="3">
    <location>
        <begin position="679"/>
        <end position="711"/>
    </location>
</feature>
<evidence type="ECO:0000313" key="5">
    <source>
        <dbReference type="EMBL" id="CAC5380433.1"/>
    </source>
</evidence>
<organism evidence="5 6">
    <name type="scientific">Mytilus coruscus</name>
    <name type="common">Sea mussel</name>
    <dbReference type="NCBI Taxonomy" id="42192"/>
    <lineage>
        <taxon>Eukaryota</taxon>
        <taxon>Metazoa</taxon>
        <taxon>Spiralia</taxon>
        <taxon>Lophotrochozoa</taxon>
        <taxon>Mollusca</taxon>
        <taxon>Bivalvia</taxon>
        <taxon>Autobranchia</taxon>
        <taxon>Pteriomorphia</taxon>
        <taxon>Mytilida</taxon>
        <taxon>Mytiloidea</taxon>
        <taxon>Mytilidae</taxon>
        <taxon>Mytilinae</taxon>
        <taxon>Mytilus</taxon>
    </lineage>
</organism>
<dbReference type="Gene3D" id="1.25.40.20">
    <property type="entry name" value="Ankyrin repeat-containing domain"/>
    <property type="match status" value="3"/>
</dbReference>
<dbReference type="Pfam" id="PF00023">
    <property type="entry name" value="Ank"/>
    <property type="match status" value="1"/>
</dbReference>
<dbReference type="InterPro" id="IPR049050">
    <property type="entry name" value="nSTAND3"/>
</dbReference>
<sequence>MFVGYNIQIVGSLEGVQCASDRYQPFIFWTNGSHLCQFEKSICEGEGQIRYSLGTTKADGTCKCDYTKGYDFVVGPKNACFCMPTEEDCSCFIRQCPSGFVLSPGKYTSEQEIWKDTLIKFVSTHASQEILFAIAKSPCVLITGPFGSGKTTIVHHIISKFRKEGFEATFASDPKEIVRRSNHVQNQRQLFVIDDVFGKYSSNISDITDRWEQFGSTLRSILLESSTVKVIITSRTYIYLLNAKCFENLRNHVSFIHKDLNSEKLRLNLEERRNIYKSYFRCDPPKSISDDILLLYHFYPAMCSSYNKENILEYFKHPDEIISAEISDMQRRSDIAFLALAVLVILNNRVENKILSGMNKSEKLDNILRAICVESSFNQYPSQHMLFMTLMSLEGEFIKSDGIYCSFYCTELFDLVAACLGGSFFQSILKYSSSVFIKEKLQLTPKNSCSHTIRVPENMENQFYQRLISDMKNNFIFDVLSNKLFESMEYRETFLGYLRKHVKSAKLVDASTDSNVLHIVSSLGYSDFMRYFLDIDKYPNVNKTDYRRKTPLHLACQQGHKRCVECLIKYKAAVNETDFNKRTALHYACEAGNEEIVKYLITNNASINNKDLKGMTPLHIACEKMHCNVGKCLVENKVYINEADKSGRTPLHYACKHGIRDIVEILILNNAHVNKADDQGYTPLHISCEYGNAEVVKLLVKNKAITNSKTKQGLTPLDIASKNRLETISNVLRQCKTNT</sequence>
<dbReference type="Pfam" id="PF12796">
    <property type="entry name" value="Ank_2"/>
    <property type="match status" value="2"/>
</dbReference>
<dbReference type="InterPro" id="IPR051070">
    <property type="entry name" value="NF-kappa-B_inhibitor"/>
</dbReference>
<dbReference type="Gene3D" id="3.40.50.300">
    <property type="entry name" value="P-loop containing nucleotide triphosphate hydrolases"/>
    <property type="match status" value="1"/>
</dbReference>
<accession>A0A6J8BA34</accession>
<evidence type="ECO:0000256" key="2">
    <source>
        <dbReference type="ARBA" id="ARBA00023043"/>
    </source>
</evidence>
<dbReference type="PANTHER" id="PTHR46680:SF3">
    <property type="entry name" value="NF-KAPPA-B INHIBITOR CACTUS"/>
    <property type="match status" value="1"/>
</dbReference>
<dbReference type="OrthoDB" id="6122910at2759"/>
<dbReference type="InterPro" id="IPR036770">
    <property type="entry name" value="Ankyrin_rpt-contain_sf"/>
</dbReference>
<dbReference type="InterPro" id="IPR027417">
    <property type="entry name" value="P-loop_NTPase"/>
</dbReference>
<feature type="repeat" description="ANK" evidence="3">
    <location>
        <begin position="547"/>
        <end position="579"/>
    </location>
</feature>
<dbReference type="InterPro" id="IPR002110">
    <property type="entry name" value="Ankyrin_rpt"/>
</dbReference>
<dbReference type="GO" id="GO:0051059">
    <property type="term" value="F:NF-kappaB binding"/>
    <property type="evidence" value="ECO:0007669"/>
    <property type="project" value="TreeGrafter"/>
</dbReference>
<feature type="domain" description="Novel STAND NTPase 3" evidence="4">
    <location>
        <begin position="121"/>
        <end position="280"/>
    </location>
</feature>
<name>A0A6J8BA34_MYTCO</name>
<dbReference type="Pfam" id="PF20720">
    <property type="entry name" value="nSTAND3"/>
    <property type="match status" value="1"/>
</dbReference>
<feature type="repeat" description="ANK" evidence="3">
    <location>
        <begin position="580"/>
        <end position="612"/>
    </location>
</feature>
<dbReference type="GO" id="GO:0005829">
    <property type="term" value="C:cytosol"/>
    <property type="evidence" value="ECO:0007669"/>
    <property type="project" value="TreeGrafter"/>
</dbReference>